<comment type="pathway">
    <text evidence="3">Aromatic compound metabolism; melatonin biosynthesis; melatonin from serotonin: step 1/2.</text>
</comment>
<dbReference type="Proteomes" id="UP000036987">
    <property type="component" value="Unassembled WGS sequence"/>
</dbReference>
<sequence length="258" mass="29161">MMAECSWLALSSVSSRRLIRSVPCHVQPPNRCSLFSNRHLLGFTSERRERLRFSLKASFWESIRSGFKKNSNTPLQIIETPSTILQDEEVGEDAPFQQEFVLVETTLEDGTIQQIVFSSGGDVDLYDLQTLCDKVGWPRRPLTKVAEALKNSYMVATLHSVKKAPEPEEEDSKQLVGMARATSDHAFNATIWDVLVDPSYQGQGLGKALVEQMIRALLRRDIGNITLFADNKVVEFYKNLGFEADPEGIKGMFWYPKL</sequence>
<dbReference type="Gene3D" id="3.40.630.30">
    <property type="match status" value="1"/>
</dbReference>
<evidence type="ECO:0000259" key="6">
    <source>
        <dbReference type="PROSITE" id="PS51186"/>
    </source>
</evidence>
<organism evidence="7 8">
    <name type="scientific">Zostera marina</name>
    <name type="common">Eelgrass</name>
    <dbReference type="NCBI Taxonomy" id="29655"/>
    <lineage>
        <taxon>Eukaryota</taxon>
        <taxon>Viridiplantae</taxon>
        <taxon>Streptophyta</taxon>
        <taxon>Embryophyta</taxon>
        <taxon>Tracheophyta</taxon>
        <taxon>Spermatophyta</taxon>
        <taxon>Magnoliopsida</taxon>
        <taxon>Liliopsida</taxon>
        <taxon>Zosteraceae</taxon>
        <taxon>Zostera</taxon>
    </lineage>
</organism>
<reference evidence="8" key="1">
    <citation type="journal article" date="2016" name="Nature">
        <title>The genome of the seagrass Zostera marina reveals angiosperm adaptation to the sea.</title>
        <authorList>
            <person name="Olsen J.L."/>
            <person name="Rouze P."/>
            <person name="Verhelst B."/>
            <person name="Lin Y.-C."/>
            <person name="Bayer T."/>
            <person name="Collen J."/>
            <person name="Dattolo E."/>
            <person name="De Paoli E."/>
            <person name="Dittami S."/>
            <person name="Maumus F."/>
            <person name="Michel G."/>
            <person name="Kersting A."/>
            <person name="Lauritano C."/>
            <person name="Lohaus R."/>
            <person name="Toepel M."/>
            <person name="Tonon T."/>
            <person name="Vanneste K."/>
            <person name="Amirebrahimi M."/>
            <person name="Brakel J."/>
            <person name="Bostroem C."/>
            <person name="Chovatia M."/>
            <person name="Grimwood J."/>
            <person name="Jenkins J.W."/>
            <person name="Jueterbock A."/>
            <person name="Mraz A."/>
            <person name="Stam W.T."/>
            <person name="Tice H."/>
            <person name="Bornberg-Bauer E."/>
            <person name="Green P.J."/>
            <person name="Pearson G.A."/>
            <person name="Procaccini G."/>
            <person name="Duarte C.M."/>
            <person name="Schmutz J."/>
            <person name="Reusch T.B.H."/>
            <person name="Van de Peer Y."/>
        </authorList>
    </citation>
    <scope>NUCLEOTIDE SEQUENCE [LARGE SCALE GENOMIC DNA]</scope>
    <source>
        <strain evidence="8">cv. Finnish</strain>
    </source>
</reference>
<evidence type="ECO:0000256" key="2">
    <source>
        <dbReference type="ARBA" id="ARBA00023315"/>
    </source>
</evidence>
<keyword evidence="1 7" id="KW-0808">Transferase</keyword>
<dbReference type="FunFam" id="3.40.630.30:FF:000059">
    <property type="entry name" value="Putative acetyltransferase NSI"/>
    <property type="match status" value="1"/>
</dbReference>
<dbReference type="PANTHER" id="PTHR43626:SF4">
    <property type="entry name" value="GCN5-RELATED N-ACETYLTRANSFERASE 2, CHLOROPLASTIC"/>
    <property type="match status" value="1"/>
</dbReference>
<dbReference type="GO" id="GO:0005737">
    <property type="term" value="C:cytoplasm"/>
    <property type="evidence" value="ECO:0000318"/>
    <property type="project" value="GO_Central"/>
</dbReference>
<protein>
    <recommendedName>
        <fullName evidence="4">aralkylamine N-acetyltransferase</fullName>
        <ecNumber evidence="4">2.3.1.87</ecNumber>
    </recommendedName>
</protein>
<evidence type="ECO:0000256" key="4">
    <source>
        <dbReference type="ARBA" id="ARBA00039114"/>
    </source>
</evidence>
<keyword evidence="2" id="KW-0012">Acyltransferase</keyword>
<dbReference type="STRING" id="29655.A0A0K9NRU8"/>
<dbReference type="Pfam" id="PF00583">
    <property type="entry name" value="Acetyltransf_1"/>
    <property type="match status" value="1"/>
</dbReference>
<keyword evidence="8" id="KW-1185">Reference proteome</keyword>
<dbReference type="InterPro" id="IPR016181">
    <property type="entry name" value="Acyl_CoA_acyltransferase"/>
</dbReference>
<dbReference type="InterPro" id="IPR000182">
    <property type="entry name" value="GNAT_dom"/>
</dbReference>
<dbReference type="PANTHER" id="PTHR43626">
    <property type="entry name" value="ACYL-COA N-ACYLTRANSFERASE"/>
    <property type="match status" value="1"/>
</dbReference>
<evidence type="ECO:0000313" key="7">
    <source>
        <dbReference type="EMBL" id="KMZ58695.1"/>
    </source>
</evidence>
<dbReference type="OMA" id="QALCDKT"/>
<proteinExistence type="predicted"/>
<dbReference type="EMBL" id="LFYR01001898">
    <property type="protein sequence ID" value="KMZ58695.1"/>
    <property type="molecule type" value="Genomic_DNA"/>
</dbReference>
<dbReference type="GO" id="GO:0008080">
    <property type="term" value="F:N-acetyltransferase activity"/>
    <property type="evidence" value="ECO:0000318"/>
    <property type="project" value="GO_Central"/>
</dbReference>
<evidence type="ECO:0000256" key="5">
    <source>
        <dbReference type="ARBA" id="ARBA00043260"/>
    </source>
</evidence>
<dbReference type="CDD" id="cd04301">
    <property type="entry name" value="NAT_SF"/>
    <property type="match status" value="1"/>
</dbReference>
<gene>
    <name evidence="7" type="ORF">ZOSMA_74G00360</name>
</gene>
<keyword evidence="5" id="KW-0471">Melatonin biosynthesis</keyword>
<evidence type="ECO:0000256" key="1">
    <source>
        <dbReference type="ARBA" id="ARBA00022679"/>
    </source>
</evidence>
<evidence type="ECO:0000256" key="3">
    <source>
        <dbReference type="ARBA" id="ARBA00037926"/>
    </source>
</evidence>
<dbReference type="InterPro" id="IPR045039">
    <property type="entry name" value="NSI-like"/>
</dbReference>
<dbReference type="EC" id="2.3.1.87" evidence="4"/>
<dbReference type="PROSITE" id="PS51186">
    <property type="entry name" value="GNAT"/>
    <property type="match status" value="1"/>
</dbReference>
<comment type="caution">
    <text evidence="7">The sequence shown here is derived from an EMBL/GenBank/DDBJ whole genome shotgun (WGS) entry which is preliminary data.</text>
</comment>
<dbReference type="GO" id="GO:0030187">
    <property type="term" value="P:melatonin biosynthetic process"/>
    <property type="evidence" value="ECO:0007669"/>
    <property type="project" value="UniProtKB-KW"/>
</dbReference>
<feature type="domain" description="N-acetyltransferase" evidence="6">
    <location>
        <begin position="115"/>
        <end position="258"/>
    </location>
</feature>
<dbReference type="AlphaFoldDB" id="A0A0K9NRU8"/>
<dbReference type="OrthoDB" id="10039976at2759"/>
<name>A0A0K9NRU8_ZOSMR</name>
<evidence type="ECO:0000313" key="8">
    <source>
        <dbReference type="Proteomes" id="UP000036987"/>
    </source>
</evidence>
<accession>A0A0K9NRU8</accession>
<dbReference type="SUPFAM" id="SSF55729">
    <property type="entry name" value="Acyl-CoA N-acyltransferases (Nat)"/>
    <property type="match status" value="1"/>
</dbReference>
<dbReference type="GO" id="GO:0004059">
    <property type="term" value="F:aralkylamine N-acetyltransferase activity"/>
    <property type="evidence" value="ECO:0007669"/>
    <property type="project" value="UniProtKB-EC"/>
</dbReference>